<proteinExistence type="predicted"/>
<evidence type="ECO:0000256" key="6">
    <source>
        <dbReference type="ARBA" id="ARBA00023136"/>
    </source>
</evidence>
<keyword evidence="10" id="KW-1185">Reference proteome</keyword>
<dbReference type="SUPFAM" id="SSF48317">
    <property type="entry name" value="Acid phosphatase/Vanadium-dependent haloperoxidase"/>
    <property type="match status" value="1"/>
</dbReference>
<feature type="transmembrane region" description="Helical" evidence="7">
    <location>
        <begin position="174"/>
        <end position="194"/>
    </location>
</feature>
<evidence type="ECO:0000256" key="4">
    <source>
        <dbReference type="ARBA" id="ARBA00022801"/>
    </source>
</evidence>
<dbReference type="KEGG" id="led:BBK82_30540"/>
<sequence>MTGGPVRWFLLGWLGVHVLASAFVLLADDDATSEGLCRAGLGEVARALSALGNPMPVTVLAAASAVAALVLRRWWAAVVLVVVPYLATYTTGLLKNAFTRPRPVFECVAGGEFGFSFPSGHAVGATTGFVLVAVWVASLLPQRFTLAVCIPAAVLAGAVAWSRVALGAHYATDVVAGLVWGTLWVMLGAGLLVVGKKMPQNAVESL</sequence>
<evidence type="ECO:0000259" key="8">
    <source>
        <dbReference type="SMART" id="SM00014"/>
    </source>
</evidence>
<accession>A0A1B2HPS8</accession>
<feature type="domain" description="Phosphatidic acid phosphatase type 2/haloperoxidase" evidence="8">
    <location>
        <begin position="78"/>
        <end position="189"/>
    </location>
</feature>
<feature type="transmembrane region" description="Helical" evidence="7">
    <location>
        <begin position="78"/>
        <end position="98"/>
    </location>
</feature>
<evidence type="ECO:0000256" key="3">
    <source>
        <dbReference type="ARBA" id="ARBA00022692"/>
    </source>
</evidence>
<dbReference type="GO" id="GO:0005886">
    <property type="term" value="C:plasma membrane"/>
    <property type="evidence" value="ECO:0007669"/>
    <property type="project" value="UniProtKB-SubCell"/>
</dbReference>
<reference evidence="9 10" key="1">
    <citation type="submission" date="2016-07" db="EMBL/GenBank/DDBJ databases">
        <title>Complete genome sequence of the Lentzea guizhouensis DHS C013.</title>
        <authorList>
            <person name="Cao C."/>
        </authorList>
    </citation>
    <scope>NUCLEOTIDE SEQUENCE [LARGE SCALE GENOMIC DNA]</scope>
    <source>
        <strain evidence="9 10">DHS C013</strain>
    </source>
</reference>
<dbReference type="SMART" id="SM00014">
    <property type="entry name" value="acidPPc"/>
    <property type="match status" value="1"/>
</dbReference>
<keyword evidence="2" id="KW-1003">Cell membrane</keyword>
<dbReference type="PANTHER" id="PTHR14969:SF62">
    <property type="entry name" value="DECAPRENYLPHOSPHORYL-5-PHOSPHORIBOSE PHOSPHATASE RV3807C-RELATED"/>
    <property type="match status" value="1"/>
</dbReference>
<dbReference type="Pfam" id="PF01569">
    <property type="entry name" value="PAP2"/>
    <property type="match status" value="1"/>
</dbReference>
<evidence type="ECO:0000256" key="2">
    <source>
        <dbReference type="ARBA" id="ARBA00022475"/>
    </source>
</evidence>
<dbReference type="InterPro" id="IPR036938">
    <property type="entry name" value="PAP2/HPO_sf"/>
</dbReference>
<dbReference type="Gene3D" id="1.20.144.10">
    <property type="entry name" value="Phosphatidic acid phosphatase type 2/haloperoxidase"/>
    <property type="match status" value="1"/>
</dbReference>
<dbReference type="GO" id="GO:0016787">
    <property type="term" value="F:hydrolase activity"/>
    <property type="evidence" value="ECO:0007669"/>
    <property type="project" value="UniProtKB-KW"/>
</dbReference>
<keyword evidence="4" id="KW-0378">Hydrolase</keyword>
<name>A0A1B2HPS8_9PSEU</name>
<dbReference type="PANTHER" id="PTHR14969">
    <property type="entry name" value="SPHINGOSINE-1-PHOSPHATE PHOSPHOHYDROLASE"/>
    <property type="match status" value="1"/>
</dbReference>
<keyword evidence="5 7" id="KW-1133">Transmembrane helix</keyword>
<comment type="subcellular location">
    <subcellularLocation>
        <location evidence="1">Cell membrane</location>
        <topology evidence="1">Multi-pass membrane protein</topology>
    </subcellularLocation>
</comment>
<keyword evidence="6 7" id="KW-0472">Membrane</keyword>
<evidence type="ECO:0000256" key="7">
    <source>
        <dbReference type="SAM" id="Phobius"/>
    </source>
</evidence>
<dbReference type="OrthoDB" id="5289372at2"/>
<keyword evidence="3 7" id="KW-0812">Transmembrane</keyword>
<dbReference type="RefSeq" id="WP_065918078.1">
    <property type="nucleotide sequence ID" value="NZ_CP016793.1"/>
</dbReference>
<feature type="transmembrane region" description="Helical" evidence="7">
    <location>
        <begin position="51"/>
        <end position="71"/>
    </location>
</feature>
<feature type="transmembrane region" description="Helical" evidence="7">
    <location>
        <begin position="144"/>
        <end position="162"/>
    </location>
</feature>
<dbReference type="AlphaFoldDB" id="A0A1B2HPS8"/>
<dbReference type="Proteomes" id="UP000093053">
    <property type="component" value="Chromosome"/>
</dbReference>
<dbReference type="STRING" id="1586287.BBK82_30540"/>
<evidence type="ECO:0000313" key="10">
    <source>
        <dbReference type="Proteomes" id="UP000093053"/>
    </source>
</evidence>
<evidence type="ECO:0000313" key="9">
    <source>
        <dbReference type="EMBL" id="ANZ39737.1"/>
    </source>
</evidence>
<gene>
    <name evidence="9" type="ORF">BBK82_30540</name>
</gene>
<dbReference type="EMBL" id="CP016793">
    <property type="protein sequence ID" value="ANZ39737.1"/>
    <property type="molecule type" value="Genomic_DNA"/>
</dbReference>
<evidence type="ECO:0000256" key="1">
    <source>
        <dbReference type="ARBA" id="ARBA00004651"/>
    </source>
</evidence>
<protein>
    <recommendedName>
        <fullName evidence="8">Phosphatidic acid phosphatase type 2/haloperoxidase domain-containing protein</fullName>
    </recommendedName>
</protein>
<dbReference type="InterPro" id="IPR000326">
    <property type="entry name" value="PAP2/HPO"/>
</dbReference>
<evidence type="ECO:0000256" key="5">
    <source>
        <dbReference type="ARBA" id="ARBA00022989"/>
    </source>
</evidence>
<feature type="transmembrane region" description="Helical" evidence="7">
    <location>
        <begin position="118"/>
        <end position="137"/>
    </location>
</feature>
<organism evidence="9 10">
    <name type="scientific">Lentzea guizhouensis</name>
    <dbReference type="NCBI Taxonomy" id="1586287"/>
    <lineage>
        <taxon>Bacteria</taxon>
        <taxon>Bacillati</taxon>
        <taxon>Actinomycetota</taxon>
        <taxon>Actinomycetes</taxon>
        <taxon>Pseudonocardiales</taxon>
        <taxon>Pseudonocardiaceae</taxon>
        <taxon>Lentzea</taxon>
    </lineage>
</organism>